<reference evidence="4 5" key="1">
    <citation type="submission" date="2012-06" db="EMBL/GenBank/DDBJ databases">
        <title>Finished chromosome of genome of Cylindrospermum stagnale PCC 7417.</title>
        <authorList>
            <consortium name="US DOE Joint Genome Institute"/>
            <person name="Gugger M."/>
            <person name="Coursin T."/>
            <person name="Rippka R."/>
            <person name="Tandeau De Marsac N."/>
            <person name="Huntemann M."/>
            <person name="Wei C.-L."/>
            <person name="Han J."/>
            <person name="Detter J.C."/>
            <person name="Han C."/>
            <person name="Tapia R."/>
            <person name="Chen A."/>
            <person name="Kyrpides N."/>
            <person name="Mavromatis K."/>
            <person name="Markowitz V."/>
            <person name="Szeto E."/>
            <person name="Ivanova N."/>
            <person name="Pagani I."/>
            <person name="Pati A."/>
            <person name="Goodwin L."/>
            <person name="Nordberg H.P."/>
            <person name="Cantor M.N."/>
            <person name="Hua S.X."/>
            <person name="Woyke T."/>
            <person name="Kerfeld C.A."/>
        </authorList>
    </citation>
    <scope>NUCLEOTIDE SEQUENCE [LARGE SCALE GENOMIC DNA]</scope>
    <source>
        <strain evidence="4 5">PCC 7417</strain>
    </source>
</reference>
<dbReference type="AlphaFoldDB" id="K9X862"/>
<dbReference type="HOGENOM" id="CLU_033401_0_1_3"/>
<dbReference type="OrthoDB" id="528527at2"/>
<evidence type="ECO:0000256" key="3">
    <source>
        <dbReference type="SAM" id="Phobius"/>
    </source>
</evidence>
<dbReference type="Gene3D" id="2.160.20.80">
    <property type="entry name" value="E3 ubiquitin-protein ligase SopA"/>
    <property type="match status" value="1"/>
</dbReference>
<keyword evidence="3" id="KW-0812">Transmembrane</keyword>
<dbReference type="PANTHER" id="PTHR47485:SF1">
    <property type="entry name" value="THYLAKOID LUMENAL 17.4 KDA PROTEIN, CHLOROPLASTIC"/>
    <property type="match status" value="1"/>
</dbReference>
<name>K9X862_9NOST</name>
<evidence type="ECO:0000313" key="4">
    <source>
        <dbReference type="EMBL" id="AFZ27852.1"/>
    </source>
</evidence>
<feature type="compositionally biased region" description="Basic and acidic residues" evidence="2">
    <location>
        <begin position="366"/>
        <end position="377"/>
    </location>
</feature>
<feature type="transmembrane region" description="Helical" evidence="3">
    <location>
        <begin position="51"/>
        <end position="72"/>
    </location>
</feature>
<gene>
    <name evidence="4" type="ORF">Cylst_5868</name>
</gene>
<keyword evidence="1" id="KW-0677">Repeat</keyword>
<keyword evidence="3" id="KW-1133">Transmembrane helix</keyword>
<evidence type="ECO:0000256" key="1">
    <source>
        <dbReference type="ARBA" id="ARBA00022737"/>
    </source>
</evidence>
<dbReference type="Proteomes" id="UP000010475">
    <property type="component" value="Chromosome"/>
</dbReference>
<evidence type="ECO:0000256" key="2">
    <source>
        <dbReference type="SAM" id="MobiDB-lite"/>
    </source>
</evidence>
<dbReference type="InterPro" id="IPR001646">
    <property type="entry name" value="5peptide_repeat"/>
</dbReference>
<dbReference type="STRING" id="56107.Cylst_5868"/>
<dbReference type="Pfam" id="PF00805">
    <property type="entry name" value="Pentapeptide"/>
    <property type="match status" value="2"/>
</dbReference>
<feature type="transmembrane region" description="Helical" evidence="3">
    <location>
        <begin position="7"/>
        <end position="31"/>
    </location>
</feature>
<keyword evidence="5" id="KW-1185">Reference proteome</keyword>
<feature type="region of interest" description="Disordered" evidence="2">
    <location>
        <begin position="352"/>
        <end position="377"/>
    </location>
</feature>
<evidence type="ECO:0000313" key="5">
    <source>
        <dbReference type="Proteomes" id="UP000010475"/>
    </source>
</evidence>
<dbReference type="SUPFAM" id="SSF141571">
    <property type="entry name" value="Pentapeptide repeat-like"/>
    <property type="match status" value="1"/>
</dbReference>
<protein>
    <submittedName>
        <fullName evidence="4">Putative low-complexity protein</fullName>
    </submittedName>
</protein>
<dbReference type="PATRIC" id="fig|56107.3.peg.6452"/>
<dbReference type="PANTHER" id="PTHR47485">
    <property type="entry name" value="THYLAKOID LUMENAL 17.4 KDA PROTEIN, CHLOROPLASTIC"/>
    <property type="match status" value="1"/>
</dbReference>
<keyword evidence="3" id="KW-0472">Membrane</keyword>
<accession>K9X862</accession>
<dbReference type="RefSeq" id="WP_015211086.1">
    <property type="nucleotide sequence ID" value="NC_019757.1"/>
</dbReference>
<proteinExistence type="predicted"/>
<dbReference type="EMBL" id="CP003642">
    <property type="protein sequence ID" value="AFZ27852.1"/>
    <property type="molecule type" value="Genomic_DNA"/>
</dbReference>
<organism evidence="4 5">
    <name type="scientific">Cylindrospermum stagnale PCC 7417</name>
    <dbReference type="NCBI Taxonomy" id="56107"/>
    <lineage>
        <taxon>Bacteria</taxon>
        <taxon>Bacillati</taxon>
        <taxon>Cyanobacteriota</taxon>
        <taxon>Cyanophyceae</taxon>
        <taxon>Nostocales</taxon>
        <taxon>Nostocaceae</taxon>
        <taxon>Cylindrospermum</taxon>
    </lineage>
</organism>
<dbReference type="eggNOG" id="COG1357">
    <property type="taxonomic scope" value="Bacteria"/>
</dbReference>
<dbReference type="KEGG" id="csg:Cylst_5868"/>
<sequence length="377" mass="41991">MSDNKDNFGIILTLLAVVFFIVSGFVIWVFLFSDFAFVHFLEPEKRIDSGIKALTTIGASFGGIALLTNAYYASRTAKAANDNAKAANENAEIARDKQITERFAKAIELIGNERLEVKLGGIYALEQIAKDSPEKYHWTIMEVLTAFVRENAPVKKVAEEDEGEIPKLRTDIQAALTVIGRRNAEEDEGKRPKLRTDIQAALTVIGRRNYEKEKENQRIDLSNIDIRDANLDKAHLEKASLYQANLQEAVLSEANLQEASLYQANLQEAVLSEANLQGANLCQANLQRASLSKANLQRAFLYQANLQRAFLYQANLQEAVLSEANLQGANLYQAKLQGAKFTSAKNLTSQQIESAEGDENTILPDDITRPKHWTKSE</sequence>